<organism evidence="1 2">
    <name type="scientific">Stackebrandtia nassauensis (strain DSM 44728 / CIP 108903 / NRRL B-16338 / NBRC 102104 / LLR-40K-21)</name>
    <dbReference type="NCBI Taxonomy" id="446470"/>
    <lineage>
        <taxon>Bacteria</taxon>
        <taxon>Bacillati</taxon>
        <taxon>Actinomycetota</taxon>
        <taxon>Actinomycetes</taxon>
        <taxon>Glycomycetales</taxon>
        <taxon>Glycomycetaceae</taxon>
        <taxon>Stackebrandtia</taxon>
    </lineage>
</organism>
<proteinExistence type="predicted"/>
<protein>
    <recommendedName>
        <fullName evidence="3">Glutathione S-transferase domain protein</fullName>
    </recommendedName>
</protein>
<dbReference type="PANTHER" id="PTHR34129:SF1">
    <property type="entry name" value="DUF952 DOMAIN-CONTAINING PROTEIN"/>
    <property type="match status" value="1"/>
</dbReference>
<dbReference type="SUPFAM" id="SSF56399">
    <property type="entry name" value="ADP-ribosylation"/>
    <property type="match status" value="1"/>
</dbReference>
<dbReference type="RefSeq" id="WP_013017435.1">
    <property type="nucleotide sequence ID" value="NC_013947.1"/>
</dbReference>
<dbReference type="KEGG" id="sna:Snas_2172"/>
<reference evidence="1 2" key="1">
    <citation type="journal article" date="2009" name="Stand. Genomic Sci.">
        <title>Complete genome sequence of Stackebrandtia nassauensis type strain (LLR-40K-21).</title>
        <authorList>
            <person name="Munk C."/>
            <person name="Lapidus A."/>
            <person name="Copeland A."/>
            <person name="Jando M."/>
            <person name="Mayilraj S."/>
            <person name="Glavina Del Rio T."/>
            <person name="Nolan M."/>
            <person name="Chen F."/>
            <person name="Lucas S."/>
            <person name="Tice H."/>
            <person name="Cheng J.F."/>
            <person name="Han C."/>
            <person name="Detter J.C."/>
            <person name="Bruce D."/>
            <person name="Goodwin L."/>
            <person name="Chain P."/>
            <person name="Pitluck S."/>
            <person name="Goker M."/>
            <person name="Ovchinikova G."/>
            <person name="Pati A."/>
            <person name="Ivanova N."/>
            <person name="Mavromatis K."/>
            <person name="Chen A."/>
            <person name="Palaniappan K."/>
            <person name="Land M."/>
            <person name="Hauser L."/>
            <person name="Chang Y.J."/>
            <person name="Jeffries C.D."/>
            <person name="Bristow J."/>
            <person name="Eisen J.A."/>
            <person name="Markowitz V."/>
            <person name="Hugenholtz P."/>
            <person name="Kyrpides N.C."/>
            <person name="Klenk H.P."/>
        </authorList>
    </citation>
    <scope>NUCLEOTIDE SEQUENCE [LARGE SCALE GENOMIC DNA]</scope>
    <source>
        <strain evidence="2">DSM 44728 / CIP 108903 / NRRL B-16338 / NBRC 102104 / LLR-40K-21</strain>
    </source>
</reference>
<accession>D3Q1Z7</accession>
<evidence type="ECO:0008006" key="3">
    <source>
        <dbReference type="Google" id="ProtNLM"/>
    </source>
</evidence>
<dbReference type="EMBL" id="CP001778">
    <property type="protein sequence ID" value="ADD41864.1"/>
    <property type="molecule type" value="Genomic_DNA"/>
</dbReference>
<sequence length="117" mass="13026">MILHFCSEAAWDAAKRSGDYRGDTLDSEGFIHCSTAEQVHLPANFLIRGRTDQVLLEIDETRLIPELLWESGDPDDPDGMKFPHLYGPLNLDAVVAVHPFPPGPDGEFSVPATVRRR</sequence>
<dbReference type="Gene3D" id="3.20.170.20">
    <property type="entry name" value="Protein of unknown function DUF952"/>
    <property type="match status" value="1"/>
</dbReference>
<dbReference type="Pfam" id="PF06108">
    <property type="entry name" value="DUF952"/>
    <property type="match status" value="1"/>
</dbReference>
<dbReference type="AlphaFoldDB" id="D3Q1Z7"/>
<keyword evidence="2" id="KW-1185">Reference proteome</keyword>
<dbReference type="Proteomes" id="UP000000844">
    <property type="component" value="Chromosome"/>
</dbReference>
<evidence type="ECO:0000313" key="2">
    <source>
        <dbReference type="Proteomes" id="UP000000844"/>
    </source>
</evidence>
<dbReference type="eggNOG" id="COG3502">
    <property type="taxonomic scope" value="Bacteria"/>
</dbReference>
<dbReference type="OrthoDB" id="5638018at2"/>
<dbReference type="PANTHER" id="PTHR34129">
    <property type="entry name" value="BLR1139 PROTEIN"/>
    <property type="match status" value="1"/>
</dbReference>
<dbReference type="STRING" id="446470.Snas_2172"/>
<dbReference type="HOGENOM" id="CLU_129452_1_0_11"/>
<evidence type="ECO:0000313" key="1">
    <source>
        <dbReference type="EMBL" id="ADD41864.1"/>
    </source>
</evidence>
<name>D3Q1Z7_STANL</name>
<gene>
    <name evidence="1" type="ordered locus">Snas_2172</name>
</gene>
<dbReference type="InterPro" id="IPR009297">
    <property type="entry name" value="DUF952"/>
</dbReference>